<dbReference type="InParanoid" id="A0A4S2MIN7"/>
<evidence type="ECO:0000256" key="1">
    <source>
        <dbReference type="SAM" id="MobiDB-lite"/>
    </source>
</evidence>
<accession>A0A4S2MIN7</accession>
<proteinExistence type="predicted"/>
<dbReference type="Proteomes" id="UP000298138">
    <property type="component" value="Unassembled WGS sequence"/>
</dbReference>
<sequence length="144" mass="17823">MRRHHSSRHTPSSSRRPKPNPPVTRARNHRPSAFTCLRQELAKLYYPTSPWKWSFRRFVKRLLFRSKKRRKERERRKRDEDREDMDWLRFGIWGDGEQEEEKDERSDKKKERRKKKEGGMKKKSGRKLQDEEEYDDYGRSVKIF</sequence>
<gene>
    <name evidence="2" type="ORF">EX30DRAFT_344689</name>
</gene>
<name>A0A4S2MIN7_9PEZI</name>
<dbReference type="EMBL" id="ML220169">
    <property type="protein sequence ID" value="TGZ76672.1"/>
    <property type="molecule type" value="Genomic_DNA"/>
</dbReference>
<feature type="region of interest" description="Disordered" evidence="1">
    <location>
        <begin position="1"/>
        <end position="32"/>
    </location>
</feature>
<evidence type="ECO:0000313" key="2">
    <source>
        <dbReference type="EMBL" id="TGZ76672.1"/>
    </source>
</evidence>
<reference evidence="2 3" key="1">
    <citation type="submission" date="2019-04" db="EMBL/GenBank/DDBJ databases">
        <title>Comparative genomics and transcriptomics to analyze fruiting body development in filamentous ascomycetes.</title>
        <authorList>
            <consortium name="DOE Joint Genome Institute"/>
            <person name="Lutkenhaus R."/>
            <person name="Traeger S."/>
            <person name="Breuer J."/>
            <person name="Kuo A."/>
            <person name="Lipzen A."/>
            <person name="Pangilinan J."/>
            <person name="Dilworth D."/>
            <person name="Sandor L."/>
            <person name="Poggeler S."/>
            <person name="Barry K."/>
            <person name="Grigoriev I.V."/>
            <person name="Nowrousian M."/>
        </authorList>
    </citation>
    <scope>NUCLEOTIDE SEQUENCE [LARGE SCALE GENOMIC DNA]</scope>
    <source>
        <strain evidence="2 3">CBS 389.68</strain>
    </source>
</reference>
<organism evidence="2 3">
    <name type="scientific">Ascodesmis nigricans</name>
    <dbReference type="NCBI Taxonomy" id="341454"/>
    <lineage>
        <taxon>Eukaryota</taxon>
        <taxon>Fungi</taxon>
        <taxon>Dikarya</taxon>
        <taxon>Ascomycota</taxon>
        <taxon>Pezizomycotina</taxon>
        <taxon>Pezizomycetes</taxon>
        <taxon>Pezizales</taxon>
        <taxon>Ascodesmidaceae</taxon>
        <taxon>Ascodesmis</taxon>
    </lineage>
</organism>
<feature type="compositionally biased region" description="Basic residues" evidence="1">
    <location>
        <begin position="110"/>
        <end position="126"/>
    </location>
</feature>
<protein>
    <submittedName>
        <fullName evidence="2">Uncharacterized protein</fullName>
    </submittedName>
</protein>
<feature type="region of interest" description="Disordered" evidence="1">
    <location>
        <begin position="97"/>
        <end position="144"/>
    </location>
</feature>
<dbReference type="AlphaFoldDB" id="A0A4S2MIN7"/>
<evidence type="ECO:0000313" key="3">
    <source>
        <dbReference type="Proteomes" id="UP000298138"/>
    </source>
</evidence>
<keyword evidence="3" id="KW-1185">Reference proteome</keyword>